<feature type="compositionally biased region" description="Acidic residues" evidence="5">
    <location>
        <begin position="422"/>
        <end position="443"/>
    </location>
</feature>
<comment type="subcellular location">
    <subcellularLocation>
        <location evidence="1">Nucleus</location>
        <location evidence="1">Nucleolus</location>
    </subcellularLocation>
</comment>
<feature type="compositionally biased region" description="Basic and acidic residues" evidence="5">
    <location>
        <begin position="614"/>
        <end position="636"/>
    </location>
</feature>
<feature type="region of interest" description="Disordered" evidence="5">
    <location>
        <begin position="420"/>
        <end position="700"/>
    </location>
</feature>
<keyword evidence="3" id="KW-0175">Coiled coil</keyword>
<feature type="compositionally biased region" description="Acidic residues" evidence="5">
    <location>
        <begin position="82"/>
        <end position="95"/>
    </location>
</feature>
<dbReference type="GO" id="GO:0003723">
    <property type="term" value="F:RNA binding"/>
    <property type="evidence" value="ECO:0007669"/>
    <property type="project" value="EnsemblFungi"/>
</dbReference>
<name>A0A0C2F6G3_9PEZI</name>
<evidence type="ECO:0000256" key="3">
    <source>
        <dbReference type="ARBA" id="ARBA00023054"/>
    </source>
</evidence>
<feature type="region of interest" description="Disordered" evidence="5">
    <location>
        <begin position="50"/>
        <end position="177"/>
    </location>
</feature>
<evidence type="ECO:0000259" key="6">
    <source>
        <dbReference type="Pfam" id="PF08159"/>
    </source>
</evidence>
<evidence type="ECO:0000313" key="9">
    <source>
        <dbReference type="Proteomes" id="UP000031575"/>
    </source>
</evidence>
<feature type="region of interest" description="Disordered" evidence="5">
    <location>
        <begin position="1"/>
        <end position="21"/>
    </location>
</feature>
<dbReference type="OrthoDB" id="431825at2759"/>
<feature type="compositionally biased region" description="Acidic residues" evidence="5">
    <location>
        <begin position="245"/>
        <end position="276"/>
    </location>
</feature>
<reference evidence="8 9" key="1">
    <citation type="journal article" date="2014" name="BMC Genomics">
        <title>Comparative genomics of the major fungal agents of human and animal Sporotrichosis: Sporothrix schenckii and Sporothrix brasiliensis.</title>
        <authorList>
            <person name="Teixeira M.M."/>
            <person name="de Almeida L.G."/>
            <person name="Kubitschek-Barreira P."/>
            <person name="Alves F.L."/>
            <person name="Kioshima E.S."/>
            <person name="Abadio A.K."/>
            <person name="Fernandes L."/>
            <person name="Derengowski L.S."/>
            <person name="Ferreira K.S."/>
            <person name="Souza R.C."/>
            <person name="Ruiz J.C."/>
            <person name="de Andrade N.C."/>
            <person name="Paes H.C."/>
            <person name="Nicola A.M."/>
            <person name="Albuquerque P."/>
            <person name="Gerber A.L."/>
            <person name="Martins V.P."/>
            <person name="Peconick L.D."/>
            <person name="Neto A.V."/>
            <person name="Chaucanez C.B."/>
            <person name="Silva P.A."/>
            <person name="Cunha O.L."/>
            <person name="de Oliveira F.F."/>
            <person name="dos Santos T.C."/>
            <person name="Barros A.L."/>
            <person name="Soares M.A."/>
            <person name="de Oliveira L.M."/>
            <person name="Marini M.M."/>
            <person name="Villalobos-Duno H."/>
            <person name="Cunha M.M."/>
            <person name="de Hoog S."/>
            <person name="da Silveira J.F."/>
            <person name="Henrissat B."/>
            <person name="Nino-Vega G.A."/>
            <person name="Cisalpino P.S."/>
            <person name="Mora-Montes H.M."/>
            <person name="Almeida S.R."/>
            <person name="Stajich J.E."/>
            <person name="Lopes-Bezerra L.M."/>
            <person name="Vasconcelos A.T."/>
            <person name="Felipe M.S."/>
        </authorList>
    </citation>
    <scope>NUCLEOTIDE SEQUENCE [LARGE SCALE GENOMIC DNA]</scope>
    <source>
        <strain evidence="8 9">5110</strain>
    </source>
</reference>
<feature type="domain" description="ESF1 RRM" evidence="7">
    <location>
        <begin position="178"/>
        <end position="265"/>
    </location>
</feature>
<feature type="compositionally biased region" description="Basic residues" evidence="5">
    <location>
        <begin position="673"/>
        <end position="685"/>
    </location>
</feature>
<feature type="compositionally biased region" description="Acidic residues" evidence="5">
    <location>
        <begin position="561"/>
        <end position="573"/>
    </location>
</feature>
<feature type="compositionally biased region" description="Basic and acidic residues" evidence="5">
    <location>
        <begin position="531"/>
        <end position="542"/>
    </location>
</feature>
<keyword evidence="9" id="KW-1185">Reference proteome</keyword>
<feature type="compositionally biased region" description="Basic and acidic residues" evidence="5">
    <location>
        <begin position="486"/>
        <end position="497"/>
    </location>
</feature>
<dbReference type="EMBL" id="AWTV01000011">
    <property type="protein sequence ID" value="KIH86588.1"/>
    <property type="molecule type" value="Genomic_DNA"/>
</dbReference>
<dbReference type="PANTHER" id="PTHR12202">
    <property type="entry name" value="ESF1 HOMOLOG"/>
    <property type="match status" value="1"/>
</dbReference>
<dbReference type="GO" id="GO:0006364">
    <property type="term" value="P:rRNA processing"/>
    <property type="evidence" value="ECO:0007669"/>
    <property type="project" value="EnsemblFungi"/>
</dbReference>
<dbReference type="GeneID" id="63681353"/>
<protein>
    <submittedName>
        <fullName evidence="8">Pre-rRNA processing protein</fullName>
    </submittedName>
</protein>
<feature type="region of interest" description="Disordered" evidence="5">
    <location>
        <begin position="724"/>
        <end position="795"/>
    </location>
</feature>
<evidence type="ECO:0000313" key="8">
    <source>
        <dbReference type="EMBL" id="KIH86588.1"/>
    </source>
</evidence>
<feature type="compositionally biased region" description="Basic and acidic residues" evidence="5">
    <location>
        <begin position="225"/>
        <end position="244"/>
    </location>
</feature>
<dbReference type="HOGENOM" id="CLU_010564_0_1_1"/>
<dbReference type="Proteomes" id="UP000031575">
    <property type="component" value="Unassembled WGS sequence"/>
</dbReference>
<evidence type="ECO:0000256" key="4">
    <source>
        <dbReference type="ARBA" id="ARBA00023242"/>
    </source>
</evidence>
<dbReference type="VEuPathDB" id="FungiDB:SPBR_08194"/>
<dbReference type="PANTHER" id="PTHR12202:SF0">
    <property type="entry name" value="ESF1 HOMOLOG"/>
    <property type="match status" value="1"/>
</dbReference>
<feature type="domain" description="ESF1 RRM" evidence="7">
    <location>
        <begin position="270"/>
        <end position="360"/>
    </location>
</feature>
<feature type="compositionally biased region" description="Gly residues" evidence="5">
    <location>
        <begin position="574"/>
        <end position="584"/>
    </location>
</feature>
<dbReference type="RefSeq" id="XP_040614598.1">
    <property type="nucleotide sequence ID" value="XM_040766432.1"/>
</dbReference>
<feature type="compositionally biased region" description="Acidic residues" evidence="5">
    <location>
        <begin position="128"/>
        <end position="159"/>
    </location>
</feature>
<feature type="compositionally biased region" description="Basic and acidic residues" evidence="5">
    <location>
        <begin position="461"/>
        <end position="474"/>
    </location>
</feature>
<evidence type="ECO:0000259" key="7">
    <source>
        <dbReference type="Pfam" id="PF25121"/>
    </source>
</evidence>
<evidence type="ECO:0000256" key="5">
    <source>
        <dbReference type="SAM" id="MobiDB-lite"/>
    </source>
</evidence>
<organism evidence="8 9">
    <name type="scientific">Sporothrix brasiliensis 5110</name>
    <dbReference type="NCBI Taxonomy" id="1398154"/>
    <lineage>
        <taxon>Eukaryota</taxon>
        <taxon>Fungi</taxon>
        <taxon>Dikarya</taxon>
        <taxon>Ascomycota</taxon>
        <taxon>Pezizomycotina</taxon>
        <taxon>Sordariomycetes</taxon>
        <taxon>Sordariomycetidae</taxon>
        <taxon>Ophiostomatales</taxon>
        <taxon>Ophiostomataceae</taxon>
        <taxon>Sporothrix</taxon>
    </lineage>
</organism>
<proteinExistence type="inferred from homology"/>
<evidence type="ECO:0000256" key="1">
    <source>
        <dbReference type="ARBA" id="ARBA00004604"/>
    </source>
</evidence>
<evidence type="ECO:0000256" key="2">
    <source>
        <dbReference type="ARBA" id="ARBA00009087"/>
    </source>
</evidence>
<dbReference type="AlphaFoldDB" id="A0A0C2F6G3"/>
<dbReference type="GO" id="GO:0032040">
    <property type="term" value="C:small-subunit processome"/>
    <property type="evidence" value="ECO:0007669"/>
    <property type="project" value="EnsemblFungi"/>
</dbReference>
<dbReference type="Pfam" id="PF08159">
    <property type="entry name" value="NUC153"/>
    <property type="match status" value="1"/>
</dbReference>
<gene>
    <name evidence="8" type="ORF">SPBR_08194</name>
</gene>
<feature type="domain" description="NUC153" evidence="6">
    <location>
        <begin position="712"/>
        <end position="736"/>
    </location>
</feature>
<dbReference type="Pfam" id="PF25121">
    <property type="entry name" value="RRM_ESF1"/>
    <property type="match status" value="2"/>
</dbReference>
<feature type="compositionally biased region" description="Low complexity" evidence="5">
    <location>
        <begin position="99"/>
        <end position="111"/>
    </location>
</feature>
<sequence>MAPKNKERSGSPSRINDARFAKFESDPRYRLPSRRDAKTKLDKRFSRVLKDKEFTATTQIDRYGRKLKSDKKKKALERLYEAADDEEEDDEDSEDDTKSASSKPSKPSKTSRANYDAARGGGFSASESESDEDDEDDDDESDGEPFGGEDDADDSDEAAVDTQQFREEEAEVPTGEITHRLAIVNLDWDHVKARDLMAMFASFVPKNGRGRIERISVYPSQFGKERMQREELEGPPREIFKAKDSDEEEDDDDEGSEDSEDDDHDDEDDEDDDDDDEKVKQDLLREEDDTDFDSNALRSYQLDRLRYYYAVMVCSDAATAEAIYRATDGTEYQSSSNFIDLRFVPDDTTFDDDEPRDECTEVPTNYKPVEFVTQALQHSKVKLTWDMHPEDTSRKDLMKKAFSGTPAELIENDLRAYLASDSDGEDGFEDDGEEFGGVDENGDDKEGGGGEGNDADEDEEKEKPAKLSKKELARQKMRAALGLAEEPAKKSGKDKKNGPVGGMQITFTPALSDAAAAKKKSGGADGSEETTLEKYKRKEKERKALRKQKAIAKREGRDPDLNADAEAESDVEGDGGLAEGGDGQDLGFNDPFFLDDAPGAAGAAGGAGASKSAIRKEERLKKRAAREAAAKEKEASRAQLEALMGDDGEDARGSAGHFDMREVMKAEKQRQKEARKKSRRNHNRRHDGEDDAGEEAGGASAAAAIHGVDVADPRLQAVFAGGEFAIDPSHPQYKDTLGLEQMQNEARRKRKGGDGEDGGGASAKSSKKAKTNSTRSDELADLVKSVKSKAKKAAL</sequence>
<dbReference type="InterPro" id="IPR039754">
    <property type="entry name" value="Esf1"/>
</dbReference>
<feature type="compositionally biased region" description="Basic and acidic residues" evidence="5">
    <location>
        <begin position="658"/>
        <end position="672"/>
    </location>
</feature>
<comment type="similarity">
    <text evidence="2">Belongs to the ESF1 family.</text>
</comment>
<feature type="region of interest" description="Disordered" evidence="5">
    <location>
        <begin position="225"/>
        <end position="278"/>
    </location>
</feature>
<accession>A0A0C2F6G3</accession>
<feature type="compositionally biased region" description="Basic residues" evidence="5">
    <location>
        <begin position="65"/>
        <end position="75"/>
    </location>
</feature>
<comment type="caution">
    <text evidence="8">The sequence shown here is derived from an EMBL/GenBank/DDBJ whole genome shotgun (WGS) entry which is preliminary data.</text>
</comment>
<feature type="compositionally biased region" description="Basic residues" evidence="5">
    <location>
        <begin position="786"/>
        <end position="795"/>
    </location>
</feature>
<keyword evidence="4" id="KW-0539">Nucleus</keyword>
<dbReference type="InterPro" id="IPR056750">
    <property type="entry name" value="RRM_ESF1"/>
</dbReference>
<dbReference type="InterPro" id="IPR012580">
    <property type="entry name" value="NUC153"/>
</dbReference>